<dbReference type="Proteomes" id="UP000009282">
    <property type="component" value="Chromosome"/>
</dbReference>
<dbReference type="SMART" id="SM00867">
    <property type="entry name" value="YceI"/>
    <property type="match status" value="1"/>
</dbReference>
<evidence type="ECO:0000259" key="2">
    <source>
        <dbReference type="SMART" id="SM00867"/>
    </source>
</evidence>
<protein>
    <submittedName>
        <fullName evidence="3">YceI family protein</fullName>
    </submittedName>
</protein>
<dbReference type="HOGENOM" id="CLU_071003_1_2_6"/>
<sequence length="191" mass="20444">MIGKLKSLLLVSTAMLSVNTMANTTYTIDPTHTSVIATWNHFGFSNPTAAFSDVSGSITYDADKPSASTISVSIPVKTVDTFVPKLTDEFMAEAYFDVSTYPTATFESTKVTSTGENTYDVAGRLTIKGTTKLVVFKATLNGKGPHPMTQKAAIGFDASTTIKRSDFGIDQYVPNVSDEVTLTITTEAQAN</sequence>
<gene>
    <name evidence="3" type="ordered locus">GNIT_3425</name>
</gene>
<feature type="signal peptide" evidence="1">
    <location>
        <begin position="1"/>
        <end position="22"/>
    </location>
</feature>
<name>G4QNA0_GLANF</name>
<dbReference type="Gene3D" id="2.40.128.110">
    <property type="entry name" value="Lipid/polyisoprenoid-binding, YceI-like"/>
    <property type="match status" value="1"/>
</dbReference>
<dbReference type="KEGG" id="gni:GNIT_3425"/>
<evidence type="ECO:0000256" key="1">
    <source>
        <dbReference type="SAM" id="SignalP"/>
    </source>
</evidence>
<evidence type="ECO:0000313" key="4">
    <source>
        <dbReference type="Proteomes" id="UP000009282"/>
    </source>
</evidence>
<dbReference type="RefSeq" id="WP_014110390.1">
    <property type="nucleotide sequence ID" value="NC_016041.1"/>
</dbReference>
<keyword evidence="1" id="KW-0732">Signal</keyword>
<dbReference type="AlphaFoldDB" id="G4QNA0"/>
<organism evidence="3 4">
    <name type="scientific">Glaciecola nitratireducens (strain JCM 12485 / KCTC 12276 / FR1064)</name>
    <dbReference type="NCBI Taxonomy" id="1085623"/>
    <lineage>
        <taxon>Bacteria</taxon>
        <taxon>Pseudomonadati</taxon>
        <taxon>Pseudomonadota</taxon>
        <taxon>Gammaproteobacteria</taxon>
        <taxon>Alteromonadales</taxon>
        <taxon>Alteromonadaceae</taxon>
        <taxon>Brumicola</taxon>
    </lineage>
</organism>
<dbReference type="SUPFAM" id="SSF101874">
    <property type="entry name" value="YceI-like"/>
    <property type="match status" value="1"/>
</dbReference>
<feature type="domain" description="Lipid/polyisoprenoid-binding YceI-like" evidence="2">
    <location>
        <begin position="25"/>
        <end position="189"/>
    </location>
</feature>
<dbReference type="OrthoDB" id="9811006at2"/>
<reference evidence="3 4" key="1">
    <citation type="journal article" date="2011" name="J. Bacteriol.">
        <title>Complete genome sequence of seawater bacterium Glaciecola nitratireducens FR1064T.</title>
        <authorList>
            <person name="Bian F."/>
            <person name="Qin Q.L."/>
            <person name="Xie B.B."/>
            <person name="Shu Y.L."/>
            <person name="Zhang X.Y."/>
            <person name="Yu Y."/>
            <person name="Chen B."/>
            <person name="Chen X.L."/>
            <person name="Zhou B.C."/>
            <person name="Zhang Y.Z."/>
        </authorList>
    </citation>
    <scope>NUCLEOTIDE SEQUENCE [LARGE SCALE GENOMIC DNA]</scope>
    <source>
        <strain evidence="4">JCM 12485 / KCTC 12276 / FR1064</strain>
    </source>
</reference>
<dbReference type="eggNOG" id="COG2353">
    <property type="taxonomic scope" value="Bacteria"/>
</dbReference>
<proteinExistence type="predicted"/>
<keyword evidence="4" id="KW-1185">Reference proteome</keyword>
<dbReference type="EMBL" id="CP003060">
    <property type="protein sequence ID" value="AEP31519.1"/>
    <property type="molecule type" value="Genomic_DNA"/>
</dbReference>
<dbReference type="STRING" id="1085623.GNIT_3425"/>
<dbReference type="Pfam" id="PF04264">
    <property type="entry name" value="YceI"/>
    <property type="match status" value="1"/>
</dbReference>
<dbReference type="InterPro" id="IPR036761">
    <property type="entry name" value="TTHA0802/YceI-like_sf"/>
</dbReference>
<dbReference type="PANTHER" id="PTHR34406">
    <property type="entry name" value="PROTEIN YCEI"/>
    <property type="match status" value="1"/>
</dbReference>
<feature type="chain" id="PRO_5003467628" evidence="1">
    <location>
        <begin position="23"/>
        <end position="191"/>
    </location>
</feature>
<dbReference type="PANTHER" id="PTHR34406:SF1">
    <property type="entry name" value="PROTEIN YCEI"/>
    <property type="match status" value="1"/>
</dbReference>
<accession>G4QNA0</accession>
<evidence type="ECO:0000313" key="3">
    <source>
        <dbReference type="EMBL" id="AEP31519.1"/>
    </source>
</evidence>
<dbReference type="InterPro" id="IPR007372">
    <property type="entry name" value="Lipid/polyisoprenoid-bd_YceI"/>
</dbReference>